<dbReference type="RefSeq" id="XP_009063747.1">
    <property type="nucleotide sequence ID" value="XM_009065499.1"/>
</dbReference>
<reference evidence="2 3" key="1">
    <citation type="journal article" date="2013" name="Nature">
        <title>Insights into bilaterian evolution from three spiralian genomes.</title>
        <authorList>
            <person name="Simakov O."/>
            <person name="Marletaz F."/>
            <person name="Cho S.J."/>
            <person name="Edsinger-Gonzales E."/>
            <person name="Havlak P."/>
            <person name="Hellsten U."/>
            <person name="Kuo D.H."/>
            <person name="Larsson T."/>
            <person name="Lv J."/>
            <person name="Arendt D."/>
            <person name="Savage R."/>
            <person name="Osoegawa K."/>
            <person name="de Jong P."/>
            <person name="Grimwood J."/>
            <person name="Chapman J.A."/>
            <person name="Shapiro H."/>
            <person name="Aerts A."/>
            <person name="Otillar R.P."/>
            <person name="Terry A.Y."/>
            <person name="Boore J.L."/>
            <person name="Grigoriev I.V."/>
            <person name="Lindberg D.R."/>
            <person name="Seaver E.C."/>
            <person name="Weisblat D.A."/>
            <person name="Putnam N.H."/>
            <person name="Rokhsar D.S."/>
        </authorList>
    </citation>
    <scope>NUCLEOTIDE SEQUENCE [LARGE SCALE GENOMIC DNA]</scope>
</reference>
<dbReference type="HOGENOM" id="CLU_1867426_0_0_1"/>
<evidence type="ECO:0000313" key="2">
    <source>
        <dbReference type="EMBL" id="ESO85502.1"/>
    </source>
</evidence>
<accession>V3ZMH0</accession>
<keyword evidence="3" id="KW-1185">Reference proteome</keyword>
<proteinExistence type="predicted"/>
<dbReference type="CTD" id="20236493"/>
<sequence length="137" mass="15633">MSKEEISRKKRVRGGHRTSVKRLISMADEYPKIPDFVPKFEATVSTLQEKEVILCDINNDLLALVNEDEIEDEIGQADEYSELIRTAIANIKMSIAKLTISTQITQQIQHNHHDTSQVHTTYDNHSNHSNSRSKLTC</sequence>
<organism evidence="2 3">
    <name type="scientific">Lottia gigantea</name>
    <name type="common">Giant owl limpet</name>
    <dbReference type="NCBI Taxonomy" id="225164"/>
    <lineage>
        <taxon>Eukaryota</taxon>
        <taxon>Metazoa</taxon>
        <taxon>Spiralia</taxon>
        <taxon>Lophotrochozoa</taxon>
        <taxon>Mollusca</taxon>
        <taxon>Gastropoda</taxon>
        <taxon>Patellogastropoda</taxon>
        <taxon>Lottioidea</taxon>
        <taxon>Lottiidae</taxon>
        <taxon>Lottia</taxon>
    </lineage>
</organism>
<dbReference type="Proteomes" id="UP000030746">
    <property type="component" value="Unassembled WGS sequence"/>
</dbReference>
<dbReference type="AlphaFoldDB" id="V3ZMH0"/>
<dbReference type="GeneID" id="20236493"/>
<feature type="compositionally biased region" description="Polar residues" evidence="1">
    <location>
        <begin position="117"/>
        <end position="137"/>
    </location>
</feature>
<feature type="region of interest" description="Disordered" evidence="1">
    <location>
        <begin position="109"/>
        <end position="137"/>
    </location>
</feature>
<dbReference type="OrthoDB" id="6153728at2759"/>
<dbReference type="KEGG" id="lgi:LOTGIDRAFT_154990"/>
<evidence type="ECO:0000313" key="3">
    <source>
        <dbReference type="Proteomes" id="UP000030746"/>
    </source>
</evidence>
<gene>
    <name evidence="2" type="ORF">LOTGIDRAFT_154990</name>
</gene>
<name>V3ZMH0_LOTGI</name>
<evidence type="ECO:0000256" key="1">
    <source>
        <dbReference type="SAM" id="MobiDB-lite"/>
    </source>
</evidence>
<dbReference type="EMBL" id="KB203274">
    <property type="protein sequence ID" value="ESO85502.1"/>
    <property type="molecule type" value="Genomic_DNA"/>
</dbReference>
<protein>
    <submittedName>
        <fullName evidence="2">Uncharacterized protein</fullName>
    </submittedName>
</protein>